<dbReference type="RefSeq" id="WP_248360266.1">
    <property type="nucleotide sequence ID" value="NZ_AP025591.1"/>
</dbReference>
<sequence length="279" mass="30167">MWLLAADTTVVDRRIRMLLAHVSDLHLGRDRRTDDAARRLAAALHEGRVATALVTGDVTHRGRLDELARFEEIFRPLLDAGRLIVVPGNHDRLGDDVAGRLMSGARVDVASRPGLHAVRLDSTGPHNRSLVDSHGLLTEDDLAEAVAALDRAPAGALRVLLLHHHLHPLPEDLLAERLATLLGWPSAGELPLGAALLERLRGRCDLVLHGHRHAPSQLVLDRDGPRPLRVLNAGSTTELGRMRLLGARAGAVVLDRWVAIDGAAAAALDRRLRADRAAA</sequence>
<keyword evidence="2" id="KW-0378">Hydrolase</keyword>
<evidence type="ECO:0000256" key="3">
    <source>
        <dbReference type="ARBA" id="ARBA00023004"/>
    </source>
</evidence>
<dbReference type="Gene3D" id="3.60.21.10">
    <property type="match status" value="1"/>
</dbReference>
<name>A0ABN6MQN6_9BACT</name>
<dbReference type="PANTHER" id="PTHR42988">
    <property type="entry name" value="PHOSPHOHYDROLASE"/>
    <property type="match status" value="1"/>
</dbReference>
<evidence type="ECO:0000313" key="7">
    <source>
        <dbReference type="Proteomes" id="UP001162891"/>
    </source>
</evidence>
<protein>
    <recommendedName>
        <fullName evidence="5">Calcineurin-like phosphoesterase domain-containing protein</fullName>
    </recommendedName>
</protein>
<evidence type="ECO:0000256" key="2">
    <source>
        <dbReference type="ARBA" id="ARBA00022801"/>
    </source>
</evidence>
<dbReference type="InterPro" id="IPR050884">
    <property type="entry name" value="CNP_phosphodiesterase-III"/>
</dbReference>
<feature type="domain" description="Calcineurin-like phosphoesterase" evidence="5">
    <location>
        <begin position="17"/>
        <end position="215"/>
    </location>
</feature>
<dbReference type="PANTHER" id="PTHR42988:SF2">
    <property type="entry name" value="CYCLIC NUCLEOTIDE PHOSPHODIESTERASE CBUA0032-RELATED"/>
    <property type="match status" value="1"/>
</dbReference>
<evidence type="ECO:0000313" key="6">
    <source>
        <dbReference type="EMBL" id="BDG02575.1"/>
    </source>
</evidence>
<gene>
    <name evidence="6" type="ORF">AMOR_15710</name>
</gene>
<comment type="similarity">
    <text evidence="4">Belongs to the cyclic nucleotide phosphodiesterase class-III family.</text>
</comment>
<reference evidence="7" key="1">
    <citation type="journal article" date="2022" name="Int. J. Syst. Evol. Microbiol.">
        <title>Anaeromyxobacter oryzae sp. nov., Anaeromyxobacter diazotrophicus sp. nov. and Anaeromyxobacter paludicola sp. nov., isolated from paddy soils.</title>
        <authorList>
            <person name="Itoh H."/>
            <person name="Xu Z."/>
            <person name="Mise K."/>
            <person name="Masuda Y."/>
            <person name="Ushijima N."/>
            <person name="Hayakawa C."/>
            <person name="Shiratori Y."/>
            <person name="Senoo K."/>
        </authorList>
    </citation>
    <scope>NUCLEOTIDE SEQUENCE [LARGE SCALE GENOMIC DNA]</scope>
    <source>
        <strain evidence="7">Red232</strain>
    </source>
</reference>
<dbReference type="Pfam" id="PF00149">
    <property type="entry name" value="Metallophos"/>
    <property type="match status" value="1"/>
</dbReference>
<keyword evidence="7" id="KW-1185">Reference proteome</keyword>
<dbReference type="EMBL" id="AP025591">
    <property type="protein sequence ID" value="BDG02575.1"/>
    <property type="molecule type" value="Genomic_DNA"/>
</dbReference>
<accession>A0ABN6MQN6</accession>
<dbReference type="Proteomes" id="UP001162891">
    <property type="component" value="Chromosome"/>
</dbReference>
<dbReference type="InterPro" id="IPR004843">
    <property type="entry name" value="Calcineurin-like_PHP"/>
</dbReference>
<dbReference type="InterPro" id="IPR029052">
    <property type="entry name" value="Metallo-depent_PP-like"/>
</dbReference>
<keyword evidence="1" id="KW-0479">Metal-binding</keyword>
<keyword evidence="3" id="KW-0408">Iron</keyword>
<evidence type="ECO:0000256" key="4">
    <source>
        <dbReference type="ARBA" id="ARBA00025742"/>
    </source>
</evidence>
<organism evidence="6 7">
    <name type="scientific">Anaeromyxobacter oryzae</name>
    <dbReference type="NCBI Taxonomy" id="2918170"/>
    <lineage>
        <taxon>Bacteria</taxon>
        <taxon>Pseudomonadati</taxon>
        <taxon>Myxococcota</taxon>
        <taxon>Myxococcia</taxon>
        <taxon>Myxococcales</taxon>
        <taxon>Cystobacterineae</taxon>
        <taxon>Anaeromyxobacteraceae</taxon>
        <taxon>Anaeromyxobacter</taxon>
    </lineage>
</organism>
<proteinExistence type="inferred from homology"/>
<evidence type="ECO:0000256" key="1">
    <source>
        <dbReference type="ARBA" id="ARBA00022723"/>
    </source>
</evidence>
<dbReference type="SUPFAM" id="SSF56300">
    <property type="entry name" value="Metallo-dependent phosphatases"/>
    <property type="match status" value="1"/>
</dbReference>
<evidence type="ECO:0000259" key="5">
    <source>
        <dbReference type="Pfam" id="PF00149"/>
    </source>
</evidence>